<dbReference type="InterPro" id="IPR000644">
    <property type="entry name" value="CBS_dom"/>
</dbReference>
<evidence type="ECO:0000313" key="4">
    <source>
        <dbReference type="EMBL" id="MCL1045917.1"/>
    </source>
</evidence>
<dbReference type="Pfam" id="PF00571">
    <property type="entry name" value="CBS"/>
    <property type="match status" value="2"/>
</dbReference>
<feature type="domain" description="CBS" evidence="3">
    <location>
        <begin position="83"/>
        <end position="144"/>
    </location>
</feature>
<dbReference type="CDD" id="cd04584">
    <property type="entry name" value="CBS_pair_AcuB_like"/>
    <property type="match status" value="1"/>
</dbReference>
<feature type="domain" description="CBS" evidence="3">
    <location>
        <begin position="8"/>
        <end position="64"/>
    </location>
</feature>
<dbReference type="EMBL" id="JAKIKU010000005">
    <property type="protein sequence ID" value="MCL1045917.1"/>
    <property type="molecule type" value="Genomic_DNA"/>
</dbReference>
<dbReference type="Gene3D" id="3.10.580.10">
    <property type="entry name" value="CBS-domain"/>
    <property type="match status" value="1"/>
</dbReference>
<dbReference type="InterPro" id="IPR051257">
    <property type="entry name" value="Diverse_CBS-Domain"/>
</dbReference>
<evidence type="ECO:0000313" key="5">
    <source>
        <dbReference type="Proteomes" id="UP001202134"/>
    </source>
</evidence>
<sequence>MVTIEQIMSPRVVTIEMDDRISTAKEIFDNVPFHHLVVLDENKTISGILARTDLLNALSPNLGTAAELTRDIETLNKRVHQVMAHGPITITPSLDIQSASQLMLSKGITCFPVLQDDELVGIVSWRDLLGHYCGLVKVDSNKAEN</sequence>
<dbReference type="RefSeq" id="WP_248955767.1">
    <property type="nucleotide sequence ID" value="NZ_JAKIKU010000005.1"/>
</dbReference>
<name>A0ABT0KPY6_9GAMM</name>
<dbReference type="PROSITE" id="PS51371">
    <property type="entry name" value="CBS"/>
    <property type="match status" value="2"/>
</dbReference>
<evidence type="ECO:0000256" key="1">
    <source>
        <dbReference type="ARBA" id="ARBA00023122"/>
    </source>
</evidence>
<dbReference type="InterPro" id="IPR046342">
    <property type="entry name" value="CBS_dom_sf"/>
</dbReference>
<dbReference type="Proteomes" id="UP001202134">
    <property type="component" value="Unassembled WGS sequence"/>
</dbReference>
<reference evidence="4 5" key="1">
    <citation type="submission" date="2022-01" db="EMBL/GenBank/DDBJ databases">
        <title>Whole genome-based taxonomy of the Shewanellaceae.</title>
        <authorList>
            <person name="Martin-Rodriguez A.J."/>
        </authorList>
    </citation>
    <scope>NUCLEOTIDE SEQUENCE [LARGE SCALE GENOMIC DNA]</scope>
    <source>
        <strain evidence="4 5">DSM 24955</strain>
    </source>
</reference>
<evidence type="ECO:0000259" key="3">
    <source>
        <dbReference type="PROSITE" id="PS51371"/>
    </source>
</evidence>
<gene>
    <name evidence="4" type="ORF">L2737_11330</name>
</gene>
<dbReference type="PANTHER" id="PTHR43080">
    <property type="entry name" value="CBS DOMAIN-CONTAINING PROTEIN CBSX3, MITOCHONDRIAL"/>
    <property type="match status" value="1"/>
</dbReference>
<keyword evidence="5" id="KW-1185">Reference proteome</keyword>
<protein>
    <submittedName>
        <fullName evidence="4">CBS domain-containing protein</fullName>
    </submittedName>
</protein>
<keyword evidence="1 2" id="KW-0129">CBS domain</keyword>
<accession>A0ABT0KPY6</accession>
<comment type="caution">
    <text evidence="4">The sequence shown here is derived from an EMBL/GenBank/DDBJ whole genome shotgun (WGS) entry which is preliminary data.</text>
</comment>
<dbReference type="PANTHER" id="PTHR43080:SF2">
    <property type="entry name" value="CBS DOMAIN-CONTAINING PROTEIN"/>
    <property type="match status" value="1"/>
</dbReference>
<evidence type="ECO:0000256" key="2">
    <source>
        <dbReference type="PROSITE-ProRule" id="PRU00703"/>
    </source>
</evidence>
<organism evidence="4 5">
    <name type="scientific">Shewanella electrodiphila</name>
    <dbReference type="NCBI Taxonomy" id="934143"/>
    <lineage>
        <taxon>Bacteria</taxon>
        <taxon>Pseudomonadati</taxon>
        <taxon>Pseudomonadota</taxon>
        <taxon>Gammaproteobacteria</taxon>
        <taxon>Alteromonadales</taxon>
        <taxon>Shewanellaceae</taxon>
        <taxon>Shewanella</taxon>
    </lineage>
</organism>
<proteinExistence type="predicted"/>
<dbReference type="SUPFAM" id="SSF54631">
    <property type="entry name" value="CBS-domain pair"/>
    <property type="match status" value="1"/>
</dbReference>
<dbReference type="SMART" id="SM00116">
    <property type="entry name" value="CBS"/>
    <property type="match status" value="2"/>
</dbReference>